<gene>
    <name evidence="2" type="ORF">AZI86_16010</name>
</gene>
<accession>A0A150WI34</accession>
<feature type="signal peptide" evidence="1">
    <location>
        <begin position="1"/>
        <end position="21"/>
    </location>
</feature>
<organism evidence="2 3">
    <name type="scientific">Bdellovibrio bacteriovorus</name>
    <dbReference type="NCBI Taxonomy" id="959"/>
    <lineage>
        <taxon>Bacteria</taxon>
        <taxon>Pseudomonadati</taxon>
        <taxon>Bdellovibrionota</taxon>
        <taxon>Bdellovibrionia</taxon>
        <taxon>Bdellovibrionales</taxon>
        <taxon>Pseudobdellovibrionaceae</taxon>
        <taxon>Bdellovibrio</taxon>
    </lineage>
</organism>
<name>A0A150WI34_BDEBC</name>
<comment type="caution">
    <text evidence="2">The sequence shown here is derived from an EMBL/GenBank/DDBJ whole genome shotgun (WGS) entry which is preliminary data.</text>
</comment>
<dbReference type="Proteomes" id="UP000075320">
    <property type="component" value="Unassembled WGS sequence"/>
</dbReference>
<proteinExistence type="predicted"/>
<dbReference type="RefSeq" id="WP_061836282.1">
    <property type="nucleotide sequence ID" value="NZ_LUKE01000004.1"/>
</dbReference>
<evidence type="ECO:0000256" key="1">
    <source>
        <dbReference type="SAM" id="SignalP"/>
    </source>
</evidence>
<sequence length="123" mass="13572">MKAWIVSVLIGLSCLAPNAYARPNVTCSAADDGWEEHWRGHKTCEECLQKHGKCNETCELEYYTCEATGTDALGSSFTVKGSGDDRWEAERNARAHCDRNFRNCSVGSCNSKSETVSKRRCGG</sequence>
<dbReference type="OrthoDB" id="5293075at2"/>
<keyword evidence="3" id="KW-1185">Reference proteome</keyword>
<dbReference type="EMBL" id="LUKE01000004">
    <property type="protein sequence ID" value="KYG63207.1"/>
    <property type="molecule type" value="Genomic_DNA"/>
</dbReference>
<dbReference type="AlphaFoldDB" id="A0A150WI34"/>
<feature type="chain" id="PRO_5007572597" evidence="1">
    <location>
        <begin position="22"/>
        <end position="123"/>
    </location>
</feature>
<reference evidence="2 3" key="1">
    <citation type="submission" date="2016-03" db="EMBL/GenBank/DDBJ databases">
        <authorList>
            <person name="Ploux O."/>
        </authorList>
    </citation>
    <scope>NUCLEOTIDE SEQUENCE [LARGE SCALE GENOMIC DNA]</scope>
    <source>
        <strain evidence="2 3">R0</strain>
    </source>
</reference>
<protein>
    <submittedName>
        <fullName evidence="2">Uncharacterized protein</fullName>
    </submittedName>
</protein>
<evidence type="ECO:0000313" key="2">
    <source>
        <dbReference type="EMBL" id="KYG63207.1"/>
    </source>
</evidence>
<keyword evidence="1" id="KW-0732">Signal</keyword>
<evidence type="ECO:0000313" key="3">
    <source>
        <dbReference type="Proteomes" id="UP000075320"/>
    </source>
</evidence>